<dbReference type="InterPro" id="IPR029393">
    <property type="entry name" value="FUS1"/>
</dbReference>
<dbReference type="WBParaSite" id="PgR041_g008_t01">
    <property type="protein sequence ID" value="PgR041_g008_t01"/>
    <property type="gene ID" value="PgR041_g008"/>
</dbReference>
<organism evidence="2 3">
    <name type="scientific">Parascaris univalens</name>
    <name type="common">Nematode worm</name>
    <dbReference type="NCBI Taxonomy" id="6257"/>
    <lineage>
        <taxon>Eukaryota</taxon>
        <taxon>Metazoa</taxon>
        <taxon>Ecdysozoa</taxon>
        <taxon>Nematoda</taxon>
        <taxon>Chromadorea</taxon>
        <taxon>Rhabditida</taxon>
        <taxon>Spirurina</taxon>
        <taxon>Ascaridomorpha</taxon>
        <taxon>Ascaridoidea</taxon>
        <taxon>Ascarididae</taxon>
        <taxon>Parascaris</taxon>
    </lineage>
</organism>
<feature type="region of interest" description="Disordered" evidence="1">
    <location>
        <begin position="1"/>
        <end position="20"/>
    </location>
</feature>
<dbReference type="Pfam" id="PF15000">
    <property type="entry name" value="TUSC2"/>
    <property type="match status" value="1"/>
</dbReference>
<feature type="compositionally biased region" description="Basic and acidic residues" evidence="1">
    <location>
        <begin position="1"/>
        <end position="18"/>
    </location>
</feature>
<dbReference type="GO" id="GO:0005739">
    <property type="term" value="C:mitochondrion"/>
    <property type="evidence" value="ECO:0007669"/>
    <property type="project" value="TreeGrafter"/>
</dbReference>
<evidence type="ECO:0000256" key="1">
    <source>
        <dbReference type="SAM" id="MobiDB-lite"/>
    </source>
</evidence>
<dbReference type="PANTHER" id="PTHR15453:SF8">
    <property type="entry name" value="TUMOR SUPPRESSOR CANDIDATE 2"/>
    <property type="match status" value="1"/>
</dbReference>
<dbReference type="GO" id="GO:0051881">
    <property type="term" value="P:regulation of mitochondrial membrane potential"/>
    <property type="evidence" value="ECO:0007669"/>
    <property type="project" value="TreeGrafter"/>
</dbReference>
<sequence>MGLNGSKKEEANESKGRAAEVPLRKGRIARRTFSANFVGAQRFLPDYFFVTETNSSLFVDEDGDTANEFYRESFEKHKRLTKLVRQVDNLMPKGRVKYPIPRLHPDVPLVLWEVHQER</sequence>
<keyword evidence="2" id="KW-1185">Reference proteome</keyword>
<name>A0A915BHS4_PARUN</name>
<proteinExistence type="predicted"/>
<accession>A0A915BHS4</accession>
<dbReference type="AlphaFoldDB" id="A0A915BHS4"/>
<dbReference type="Proteomes" id="UP000887569">
    <property type="component" value="Unplaced"/>
</dbReference>
<protein>
    <submittedName>
        <fullName evidence="3">Uncharacterized protein</fullName>
    </submittedName>
</protein>
<dbReference type="PANTHER" id="PTHR15453">
    <property type="entry name" value="TUMOR SUPPRESSOR CANDIDATE 2"/>
    <property type="match status" value="1"/>
</dbReference>
<reference evidence="3" key="1">
    <citation type="submission" date="2022-11" db="UniProtKB">
        <authorList>
            <consortium name="WormBaseParasite"/>
        </authorList>
    </citation>
    <scope>IDENTIFICATION</scope>
</reference>
<evidence type="ECO:0000313" key="2">
    <source>
        <dbReference type="Proteomes" id="UP000887569"/>
    </source>
</evidence>
<evidence type="ECO:0000313" key="3">
    <source>
        <dbReference type="WBParaSite" id="PgR041_g008_t01"/>
    </source>
</evidence>